<dbReference type="Proteomes" id="UP000714915">
    <property type="component" value="Unassembled WGS sequence"/>
</dbReference>
<dbReference type="EMBL" id="JAGQLF010000092">
    <property type="protein sequence ID" value="MCA9387338.1"/>
    <property type="molecule type" value="Genomic_DNA"/>
</dbReference>
<comment type="caution">
    <text evidence="1">The sequence shown here is derived from an EMBL/GenBank/DDBJ whole genome shotgun (WGS) entry which is preliminary data.</text>
</comment>
<reference evidence="1" key="1">
    <citation type="submission" date="2020-04" db="EMBL/GenBank/DDBJ databases">
        <authorList>
            <person name="Zhang T."/>
        </authorList>
    </citation>
    <scope>NUCLEOTIDE SEQUENCE</scope>
    <source>
        <strain evidence="1">HKST-UBA09</strain>
    </source>
</reference>
<accession>A0A955LB60</accession>
<sequence length="118" mass="12773">MKNVTLPVIRKFFAEKIGKTAIECTYGDTVLTVFVPGDKSNDPSLLCNITINEVGDTFTATKDSSTMAADGKTPVYKKGDIVVRQKQSVEYKSFAGDNQAAQFAQAANAFGLQLIVQM</sequence>
<protein>
    <submittedName>
        <fullName evidence="1">Uncharacterized protein</fullName>
    </submittedName>
</protein>
<dbReference type="AlphaFoldDB" id="A0A955LB60"/>
<proteinExistence type="predicted"/>
<reference evidence="1" key="2">
    <citation type="journal article" date="2021" name="Microbiome">
        <title>Successional dynamics and alternative stable states in a saline activated sludge microbial community over 9 years.</title>
        <authorList>
            <person name="Wang Y."/>
            <person name="Ye J."/>
            <person name="Ju F."/>
            <person name="Liu L."/>
            <person name="Boyd J.A."/>
            <person name="Deng Y."/>
            <person name="Parks D.H."/>
            <person name="Jiang X."/>
            <person name="Yin X."/>
            <person name="Woodcroft B.J."/>
            <person name="Tyson G.W."/>
            <person name="Hugenholtz P."/>
            <person name="Polz M.F."/>
            <person name="Zhang T."/>
        </authorList>
    </citation>
    <scope>NUCLEOTIDE SEQUENCE</scope>
    <source>
        <strain evidence="1">HKST-UBA09</strain>
    </source>
</reference>
<gene>
    <name evidence="1" type="ORF">KC669_04865</name>
</gene>
<name>A0A955LB60_9BACT</name>
<evidence type="ECO:0000313" key="1">
    <source>
        <dbReference type="EMBL" id="MCA9387338.1"/>
    </source>
</evidence>
<organism evidence="1 2">
    <name type="scientific">Candidatus Dojkabacteria bacterium</name>
    <dbReference type="NCBI Taxonomy" id="2099670"/>
    <lineage>
        <taxon>Bacteria</taxon>
        <taxon>Candidatus Dojkabacteria</taxon>
    </lineage>
</organism>
<evidence type="ECO:0000313" key="2">
    <source>
        <dbReference type="Proteomes" id="UP000714915"/>
    </source>
</evidence>